<dbReference type="Pfam" id="PF00137">
    <property type="entry name" value="ATP-synt_C"/>
    <property type="match status" value="1"/>
</dbReference>
<comment type="caution">
    <text evidence="9">Lacks conserved residue(s) required for the propagation of feature annotation.</text>
</comment>
<dbReference type="InterPro" id="IPR002379">
    <property type="entry name" value="ATPase_proteolipid_c-like_dom"/>
</dbReference>
<evidence type="ECO:0000256" key="7">
    <source>
        <dbReference type="ARBA" id="ARBA00023065"/>
    </source>
</evidence>
<sequence length="118" mass="12262">MRNIIPVVVAGVMGIYGLIVAVITQGSIDPPNGNAPKYGSYTGFAHLAAGLCCGLSGLTAGMAIGEVGDAGVRAVSQQEKIFVKMILVRGSAGAVRSDRGADPVTEDERLPFRVSRFR</sequence>
<dbReference type="PANTHER" id="PTHR10263">
    <property type="entry name" value="V-TYPE PROTON ATPASE PROTEOLIPID SUBUNIT"/>
    <property type="match status" value="1"/>
</dbReference>
<keyword evidence="5 9" id="KW-0375">Hydrogen ion transport</keyword>
<evidence type="ECO:0000256" key="2">
    <source>
        <dbReference type="ARBA" id="ARBA00007296"/>
    </source>
</evidence>
<dbReference type="GO" id="GO:0046961">
    <property type="term" value="F:proton-transporting ATPase activity, rotational mechanism"/>
    <property type="evidence" value="ECO:0007669"/>
    <property type="project" value="InterPro"/>
</dbReference>
<evidence type="ECO:0000313" key="12">
    <source>
        <dbReference type="Proteomes" id="UP000429607"/>
    </source>
</evidence>
<dbReference type="AlphaFoldDB" id="A0A6A3KQD7"/>
<evidence type="ECO:0000259" key="10">
    <source>
        <dbReference type="Pfam" id="PF00137"/>
    </source>
</evidence>
<proteinExistence type="inferred from homology"/>
<keyword evidence="8 9" id="KW-0472">Membrane</keyword>
<keyword evidence="4 9" id="KW-0812">Transmembrane</keyword>
<dbReference type="GO" id="GO:0005774">
    <property type="term" value="C:vacuolar membrane"/>
    <property type="evidence" value="ECO:0007669"/>
    <property type="project" value="UniProtKB-SubCell"/>
</dbReference>
<evidence type="ECO:0000313" key="11">
    <source>
        <dbReference type="EMBL" id="KAE9007405.1"/>
    </source>
</evidence>
<organism evidence="11 12">
    <name type="scientific">Phytophthora rubi</name>
    <dbReference type="NCBI Taxonomy" id="129364"/>
    <lineage>
        <taxon>Eukaryota</taxon>
        <taxon>Sar</taxon>
        <taxon>Stramenopiles</taxon>
        <taxon>Oomycota</taxon>
        <taxon>Peronosporomycetes</taxon>
        <taxon>Peronosporales</taxon>
        <taxon>Peronosporaceae</taxon>
        <taxon>Phytophthora</taxon>
    </lineage>
</organism>
<protein>
    <recommendedName>
        <fullName evidence="9">V-type proton ATPase proteolipid subunit</fullName>
    </recommendedName>
</protein>
<feature type="transmembrane region" description="Helical" evidence="9">
    <location>
        <begin position="7"/>
        <end position="24"/>
    </location>
</feature>
<dbReference type="InterPro" id="IPR000245">
    <property type="entry name" value="ATPase_proteolipid_csu"/>
</dbReference>
<comment type="caution">
    <text evidence="11">The sequence shown here is derived from an EMBL/GenBank/DDBJ whole genome shotgun (WGS) entry which is preliminary data.</text>
</comment>
<dbReference type="CDD" id="cd18176">
    <property type="entry name" value="ATP-synt_Vo_c_ATP6C_rpt2"/>
    <property type="match status" value="1"/>
</dbReference>
<keyword evidence="7 9" id="KW-0406">Ion transport</keyword>
<keyword evidence="9" id="KW-0926">Vacuole</keyword>
<evidence type="ECO:0000256" key="5">
    <source>
        <dbReference type="ARBA" id="ARBA00022781"/>
    </source>
</evidence>
<accession>A0A6A3KQD7</accession>
<dbReference type="Gene3D" id="1.20.120.610">
    <property type="entry name" value="lithium bound rotor ring of v- atpase"/>
    <property type="match status" value="1"/>
</dbReference>
<dbReference type="PRINTS" id="PR00122">
    <property type="entry name" value="VACATPASE"/>
</dbReference>
<dbReference type="EMBL" id="QXFV01001377">
    <property type="protein sequence ID" value="KAE9007405.1"/>
    <property type="molecule type" value="Genomic_DNA"/>
</dbReference>
<dbReference type="InterPro" id="IPR035921">
    <property type="entry name" value="F/V-ATP_Csub_sf"/>
</dbReference>
<evidence type="ECO:0000256" key="1">
    <source>
        <dbReference type="ARBA" id="ARBA00004141"/>
    </source>
</evidence>
<evidence type="ECO:0000256" key="9">
    <source>
        <dbReference type="RuleBase" id="RU363060"/>
    </source>
</evidence>
<dbReference type="SUPFAM" id="SSF81333">
    <property type="entry name" value="F1F0 ATP synthase subunit C"/>
    <property type="match status" value="1"/>
</dbReference>
<comment type="subcellular location">
    <subcellularLocation>
        <location evidence="1">Membrane</location>
        <topology evidence="1">Multi-pass membrane protein</topology>
    </subcellularLocation>
    <subcellularLocation>
        <location evidence="9">Vacuole membrane</location>
        <topology evidence="9">Multi-pass membrane protein</topology>
    </subcellularLocation>
</comment>
<reference evidence="11 12" key="1">
    <citation type="submission" date="2018-09" db="EMBL/GenBank/DDBJ databases">
        <title>Genomic investigation of the strawberry pathogen Phytophthora fragariae indicates pathogenicity is determined by transcriptional variation in three key races.</title>
        <authorList>
            <person name="Adams T.M."/>
            <person name="Armitage A.D."/>
            <person name="Sobczyk M.K."/>
            <person name="Bates H.J."/>
            <person name="Dunwell J.M."/>
            <person name="Nellist C.F."/>
            <person name="Harrison R.J."/>
        </authorList>
    </citation>
    <scope>NUCLEOTIDE SEQUENCE [LARGE SCALE GENOMIC DNA]</scope>
    <source>
        <strain evidence="11 12">SCRP249</strain>
    </source>
</reference>
<keyword evidence="6 9" id="KW-1133">Transmembrane helix</keyword>
<feature type="domain" description="V-ATPase proteolipid subunit C-like" evidence="10">
    <location>
        <begin position="47"/>
        <end position="94"/>
    </location>
</feature>
<dbReference type="NCBIfam" id="TIGR01100">
    <property type="entry name" value="V_ATP_synt_C"/>
    <property type="match status" value="1"/>
</dbReference>
<dbReference type="Proteomes" id="UP000429607">
    <property type="component" value="Unassembled WGS sequence"/>
</dbReference>
<feature type="transmembrane region" description="Helical" evidence="9">
    <location>
        <begin position="44"/>
        <end position="64"/>
    </location>
</feature>
<evidence type="ECO:0000256" key="3">
    <source>
        <dbReference type="ARBA" id="ARBA00022448"/>
    </source>
</evidence>
<keyword evidence="3 9" id="KW-0813">Transport</keyword>
<gene>
    <name evidence="11" type="ORF">PR001_g16974</name>
</gene>
<dbReference type="InterPro" id="IPR011555">
    <property type="entry name" value="ATPase_proteolipid_su_C_euk"/>
</dbReference>
<evidence type="ECO:0000256" key="4">
    <source>
        <dbReference type="ARBA" id="ARBA00022692"/>
    </source>
</evidence>
<comment type="similarity">
    <text evidence="2 9">Belongs to the V-ATPase proteolipid subunit family.</text>
</comment>
<evidence type="ECO:0000256" key="6">
    <source>
        <dbReference type="ARBA" id="ARBA00022989"/>
    </source>
</evidence>
<name>A0A6A3KQD7_9STRA</name>
<dbReference type="GO" id="GO:0033179">
    <property type="term" value="C:proton-transporting V-type ATPase, V0 domain"/>
    <property type="evidence" value="ECO:0007669"/>
    <property type="project" value="InterPro"/>
</dbReference>
<evidence type="ECO:0000256" key="8">
    <source>
        <dbReference type="ARBA" id="ARBA00023136"/>
    </source>
</evidence>